<dbReference type="GO" id="GO:0017061">
    <property type="term" value="F:S-methyl-5-thioadenosine phosphorylase activity"/>
    <property type="evidence" value="ECO:0007669"/>
    <property type="project" value="UniProtKB-EC"/>
</dbReference>
<dbReference type="InterPro" id="IPR038371">
    <property type="entry name" value="Cu_polyphenol_OxRdtase_sf"/>
</dbReference>
<dbReference type="InterPro" id="IPR003730">
    <property type="entry name" value="Cu_polyphenol_OxRdtase"/>
</dbReference>
<evidence type="ECO:0000256" key="1">
    <source>
        <dbReference type="ARBA" id="ARBA00000553"/>
    </source>
</evidence>
<dbReference type="GO" id="GO:0005507">
    <property type="term" value="F:copper ion binding"/>
    <property type="evidence" value="ECO:0007669"/>
    <property type="project" value="TreeGrafter"/>
</dbReference>
<dbReference type="Pfam" id="PF02578">
    <property type="entry name" value="Cu-oxidase_4"/>
    <property type="match status" value="1"/>
</dbReference>
<evidence type="ECO:0000256" key="2">
    <source>
        <dbReference type="ARBA" id="ARBA00007353"/>
    </source>
</evidence>
<dbReference type="SUPFAM" id="SSF64438">
    <property type="entry name" value="CNF1/YfiH-like putative cysteine hydrolases"/>
    <property type="match status" value="1"/>
</dbReference>
<evidence type="ECO:0000256" key="5">
    <source>
        <dbReference type="ARBA" id="ARBA00022801"/>
    </source>
</evidence>
<gene>
    <name evidence="10" type="ORF">MNBD_DELTA01-1072</name>
</gene>
<comment type="catalytic activity">
    <reaction evidence="8">
        <text>adenosine + phosphate = alpha-D-ribose 1-phosphate + adenine</text>
        <dbReference type="Rhea" id="RHEA:27642"/>
        <dbReference type="ChEBI" id="CHEBI:16335"/>
        <dbReference type="ChEBI" id="CHEBI:16708"/>
        <dbReference type="ChEBI" id="CHEBI:43474"/>
        <dbReference type="ChEBI" id="CHEBI:57720"/>
        <dbReference type="EC" id="2.4.2.1"/>
    </reaction>
    <physiologicalReaction direction="left-to-right" evidence="8">
        <dbReference type="Rhea" id="RHEA:27643"/>
    </physiologicalReaction>
</comment>
<dbReference type="NCBIfam" id="TIGR00726">
    <property type="entry name" value="peptidoglycan editing factor PgeF"/>
    <property type="match status" value="1"/>
</dbReference>
<comment type="similarity">
    <text evidence="2">Belongs to the purine nucleoside phosphorylase YfiH/LACC1 family.</text>
</comment>
<evidence type="ECO:0000256" key="7">
    <source>
        <dbReference type="ARBA" id="ARBA00047989"/>
    </source>
</evidence>
<proteinExistence type="inferred from homology"/>
<comment type="catalytic activity">
    <reaction evidence="7">
        <text>adenosine + H2O + H(+) = inosine + NH4(+)</text>
        <dbReference type="Rhea" id="RHEA:24408"/>
        <dbReference type="ChEBI" id="CHEBI:15377"/>
        <dbReference type="ChEBI" id="CHEBI:15378"/>
        <dbReference type="ChEBI" id="CHEBI:16335"/>
        <dbReference type="ChEBI" id="CHEBI:17596"/>
        <dbReference type="ChEBI" id="CHEBI:28938"/>
        <dbReference type="EC" id="3.5.4.4"/>
    </reaction>
    <physiologicalReaction direction="left-to-right" evidence="7">
        <dbReference type="Rhea" id="RHEA:24409"/>
    </physiologicalReaction>
</comment>
<dbReference type="AlphaFoldDB" id="A0A3B0RIR7"/>
<dbReference type="GO" id="GO:0016787">
    <property type="term" value="F:hydrolase activity"/>
    <property type="evidence" value="ECO:0007669"/>
    <property type="project" value="UniProtKB-KW"/>
</dbReference>
<comment type="catalytic activity">
    <reaction evidence="1">
        <text>inosine + phosphate = alpha-D-ribose 1-phosphate + hypoxanthine</text>
        <dbReference type="Rhea" id="RHEA:27646"/>
        <dbReference type="ChEBI" id="CHEBI:17368"/>
        <dbReference type="ChEBI" id="CHEBI:17596"/>
        <dbReference type="ChEBI" id="CHEBI:43474"/>
        <dbReference type="ChEBI" id="CHEBI:57720"/>
        <dbReference type="EC" id="2.4.2.1"/>
    </reaction>
    <physiologicalReaction direction="left-to-right" evidence="1">
        <dbReference type="Rhea" id="RHEA:27647"/>
    </physiologicalReaction>
</comment>
<dbReference type="EMBL" id="UOEA01000067">
    <property type="protein sequence ID" value="VAV84433.1"/>
    <property type="molecule type" value="Genomic_DNA"/>
</dbReference>
<evidence type="ECO:0000256" key="9">
    <source>
        <dbReference type="ARBA" id="ARBA00049893"/>
    </source>
</evidence>
<dbReference type="CDD" id="cd16833">
    <property type="entry name" value="YfiH"/>
    <property type="match status" value="1"/>
</dbReference>
<dbReference type="Gene3D" id="3.60.140.10">
    <property type="entry name" value="CNF1/YfiH-like putative cysteine hydrolases"/>
    <property type="match status" value="1"/>
</dbReference>
<dbReference type="PANTHER" id="PTHR30616:SF2">
    <property type="entry name" value="PURINE NUCLEOSIDE PHOSPHORYLASE LACC1"/>
    <property type="match status" value="1"/>
</dbReference>
<protein>
    <submittedName>
        <fullName evidence="10">FIG00003370: Multicopper polyphenol oxidase</fullName>
    </submittedName>
</protein>
<dbReference type="InterPro" id="IPR011324">
    <property type="entry name" value="Cytotoxic_necrot_fac-like_cat"/>
</dbReference>
<organism evidence="10">
    <name type="scientific">hydrothermal vent metagenome</name>
    <dbReference type="NCBI Taxonomy" id="652676"/>
    <lineage>
        <taxon>unclassified sequences</taxon>
        <taxon>metagenomes</taxon>
        <taxon>ecological metagenomes</taxon>
    </lineage>
</organism>
<accession>A0A3B0RIR7</accession>
<evidence type="ECO:0000313" key="10">
    <source>
        <dbReference type="EMBL" id="VAV84433.1"/>
    </source>
</evidence>
<evidence type="ECO:0000256" key="4">
    <source>
        <dbReference type="ARBA" id="ARBA00022723"/>
    </source>
</evidence>
<reference evidence="10" key="1">
    <citation type="submission" date="2018-06" db="EMBL/GenBank/DDBJ databases">
        <authorList>
            <person name="Zhirakovskaya E."/>
        </authorList>
    </citation>
    <scope>NUCLEOTIDE SEQUENCE</scope>
</reference>
<sequence>MDNDRIINKDGLTFATSPLLGDTSHAFLGRTGGVSRAPFTSLNTGMHVGDNPGDVAKNRRRIRECFGVEDRNLIIVTQVHGTEVINIEKELPPETAEADAIITARSDIAVAVQTADCVPILFFDPDKNIICAAHAGWRGTLGNIAGKTVTAMKKNYGSDPAKIRAAIGPSIGPCCYEVSTELIGRFHDTLNHAGQASKERHLDLPGINKVQLEEAGLACSNIDQTSICTACRSDLFFSHRYEADETRGINTGRQLSFIMKPELLRKKR</sequence>
<evidence type="ECO:0000256" key="6">
    <source>
        <dbReference type="ARBA" id="ARBA00022833"/>
    </source>
</evidence>
<keyword evidence="6" id="KW-0862">Zinc</keyword>
<evidence type="ECO:0000256" key="8">
    <source>
        <dbReference type="ARBA" id="ARBA00048968"/>
    </source>
</evidence>
<dbReference type="PANTHER" id="PTHR30616">
    <property type="entry name" value="UNCHARACTERIZED PROTEIN YFIH"/>
    <property type="match status" value="1"/>
</dbReference>
<comment type="catalytic activity">
    <reaction evidence="9">
        <text>S-methyl-5'-thioadenosine + phosphate = 5-(methylsulfanyl)-alpha-D-ribose 1-phosphate + adenine</text>
        <dbReference type="Rhea" id="RHEA:11852"/>
        <dbReference type="ChEBI" id="CHEBI:16708"/>
        <dbReference type="ChEBI" id="CHEBI:17509"/>
        <dbReference type="ChEBI" id="CHEBI:43474"/>
        <dbReference type="ChEBI" id="CHEBI:58533"/>
        <dbReference type="EC" id="2.4.2.28"/>
    </reaction>
    <physiologicalReaction direction="left-to-right" evidence="9">
        <dbReference type="Rhea" id="RHEA:11853"/>
    </physiologicalReaction>
</comment>
<evidence type="ECO:0000256" key="3">
    <source>
        <dbReference type="ARBA" id="ARBA00022679"/>
    </source>
</evidence>
<keyword evidence="5" id="KW-0378">Hydrolase</keyword>
<keyword evidence="3" id="KW-0808">Transferase</keyword>
<name>A0A3B0RIR7_9ZZZZ</name>
<keyword evidence="4" id="KW-0479">Metal-binding</keyword>